<reference evidence="2 3" key="1">
    <citation type="submission" date="2019-03" db="EMBL/GenBank/DDBJ databases">
        <title>Genomic Encyclopedia of Type Strains, Phase IV (KMG-IV): sequencing the most valuable type-strain genomes for metagenomic binning, comparative biology and taxonomic classification.</title>
        <authorList>
            <person name="Goeker M."/>
        </authorList>
    </citation>
    <scope>NUCLEOTIDE SEQUENCE [LARGE SCALE GENOMIC DNA]</scope>
    <source>
        <strain evidence="2 3">DSM 44496</strain>
    </source>
</reference>
<dbReference type="Pfam" id="PF10944">
    <property type="entry name" value="DUF2630"/>
    <property type="match status" value="1"/>
</dbReference>
<keyword evidence="3" id="KW-1185">Reference proteome</keyword>
<dbReference type="AlphaFoldDB" id="A0A4R6PUR2"/>
<gene>
    <name evidence="2" type="ORF">DFR75_1011722</name>
</gene>
<evidence type="ECO:0000256" key="1">
    <source>
        <dbReference type="SAM" id="MobiDB-lite"/>
    </source>
</evidence>
<dbReference type="InterPro" id="IPR020311">
    <property type="entry name" value="Uncharacterised_Rv0898c"/>
</dbReference>
<dbReference type="EMBL" id="SNXK01000001">
    <property type="protein sequence ID" value="TDP42608.1"/>
    <property type="molecule type" value="Genomic_DNA"/>
</dbReference>
<evidence type="ECO:0000313" key="3">
    <source>
        <dbReference type="Proteomes" id="UP000295087"/>
    </source>
</evidence>
<feature type="region of interest" description="Disordered" evidence="1">
    <location>
        <begin position="79"/>
        <end position="104"/>
    </location>
</feature>
<proteinExistence type="predicted"/>
<comment type="caution">
    <text evidence="2">The sequence shown here is derived from an EMBL/GenBank/DDBJ whole genome shotgun (WGS) entry which is preliminary data.</text>
</comment>
<feature type="region of interest" description="Disordered" evidence="1">
    <location>
        <begin position="1"/>
        <end position="25"/>
    </location>
</feature>
<dbReference type="Proteomes" id="UP000295087">
    <property type="component" value="Unassembled WGS sequence"/>
</dbReference>
<accession>A0A4R6PUR2</accession>
<feature type="compositionally biased region" description="Basic and acidic residues" evidence="1">
    <location>
        <begin position="91"/>
        <end position="104"/>
    </location>
</feature>
<sequence length="104" mass="11988">MDQDPRGSRFARHYPSENRSGEHMTDQDILAKIKQLVDEEHELRSKATAGEIDPVSERKQLAQLEVMLDQAWDLLRQRRARAGADASPEDTQMRSPREVEGYLQ</sequence>
<protein>
    <submittedName>
        <fullName evidence="2">Uncharacterized protein DUF2630</fullName>
    </submittedName>
</protein>
<feature type="compositionally biased region" description="Basic and acidic residues" evidence="1">
    <location>
        <begin position="14"/>
        <end position="25"/>
    </location>
</feature>
<name>A0A4R6PUR2_NOCIG</name>
<evidence type="ECO:0000313" key="2">
    <source>
        <dbReference type="EMBL" id="TDP42608.1"/>
    </source>
</evidence>
<organism evidence="2 3">
    <name type="scientific">Nocardia ignorata</name>
    <dbReference type="NCBI Taxonomy" id="145285"/>
    <lineage>
        <taxon>Bacteria</taxon>
        <taxon>Bacillati</taxon>
        <taxon>Actinomycetota</taxon>
        <taxon>Actinomycetes</taxon>
        <taxon>Mycobacteriales</taxon>
        <taxon>Nocardiaceae</taxon>
        <taxon>Nocardia</taxon>
    </lineage>
</organism>